<dbReference type="InterPro" id="IPR013149">
    <property type="entry name" value="ADH-like_C"/>
</dbReference>
<dbReference type="AlphaFoldDB" id="A0A840UKL5"/>
<protein>
    <submittedName>
        <fullName evidence="4">6-hydroxycyclohex-1-ene-1-carbonyl-CoA dehydrogenase</fullName>
        <ecNumber evidence="4">1.1.1.368</ecNumber>
    </submittedName>
</protein>
<dbReference type="SUPFAM" id="SSF50129">
    <property type="entry name" value="GroES-like"/>
    <property type="match status" value="1"/>
</dbReference>
<feature type="domain" description="Alcohol dehydrogenase-like C-terminal" evidence="2">
    <location>
        <begin position="169"/>
        <end position="302"/>
    </location>
</feature>
<dbReference type="InterPro" id="IPR036291">
    <property type="entry name" value="NAD(P)-bd_dom_sf"/>
</dbReference>
<dbReference type="PANTHER" id="PTHR43401">
    <property type="entry name" value="L-THREONINE 3-DEHYDROGENASE"/>
    <property type="match status" value="1"/>
</dbReference>
<evidence type="ECO:0000259" key="2">
    <source>
        <dbReference type="Pfam" id="PF00107"/>
    </source>
</evidence>
<reference evidence="4 5" key="1">
    <citation type="submission" date="2020-08" db="EMBL/GenBank/DDBJ databases">
        <title>Genomic Encyclopedia of Type Strains, Phase IV (KMG-IV): sequencing the most valuable type-strain genomes for metagenomic binning, comparative biology and taxonomic classification.</title>
        <authorList>
            <person name="Goeker M."/>
        </authorList>
    </citation>
    <scope>NUCLEOTIDE SEQUENCE [LARGE SCALE GENOMIC DNA]</scope>
    <source>
        <strain evidence="4 5">DSM 28570</strain>
    </source>
</reference>
<accession>A0A840UKL5</accession>
<dbReference type="EC" id="1.1.1.368" evidence="4"/>
<dbReference type="Gene3D" id="3.40.50.720">
    <property type="entry name" value="NAD(P)-binding Rossmann-like Domain"/>
    <property type="match status" value="1"/>
</dbReference>
<dbReference type="SUPFAM" id="SSF51735">
    <property type="entry name" value="NAD(P)-binding Rossmann-fold domains"/>
    <property type="match status" value="1"/>
</dbReference>
<keyword evidence="1 4" id="KW-0560">Oxidoreductase</keyword>
<keyword evidence="5" id="KW-1185">Reference proteome</keyword>
<gene>
    <name evidence="4" type="ORF">HNQ81_000009</name>
</gene>
<dbReference type="RefSeq" id="WP_183347024.1">
    <property type="nucleotide sequence ID" value="NZ_JACHEO010000001.1"/>
</dbReference>
<organism evidence="4 5">
    <name type="scientific">Desulfoprunum benzoelyticum</name>
    <dbReference type="NCBI Taxonomy" id="1506996"/>
    <lineage>
        <taxon>Bacteria</taxon>
        <taxon>Pseudomonadati</taxon>
        <taxon>Thermodesulfobacteriota</taxon>
        <taxon>Desulfobulbia</taxon>
        <taxon>Desulfobulbales</taxon>
        <taxon>Desulfobulbaceae</taxon>
        <taxon>Desulfoprunum</taxon>
    </lineage>
</organism>
<evidence type="ECO:0000313" key="5">
    <source>
        <dbReference type="Proteomes" id="UP000539642"/>
    </source>
</evidence>
<name>A0A840UKL5_9BACT</name>
<dbReference type="Pfam" id="PF00107">
    <property type="entry name" value="ADH_zinc_N"/>
    <property type="match status" value="1"/>
</dbReference>
<dbReference type="EMBL" id="JACHEO010000001">
    <property type="protein sequence ID" value="MBB5346302.1"/>
    <property type="molecule type" value="Genomic_DNA"/>
</dbReference>
<feature type="domain" description="Alcohol dehydrogenase-like N-terminal" evidence="3">
    <location>
        <begin position="43"/>
        <end position="124"/>
    </location>
</feature>
<dbReference type="InterPro" id="IPR011032">
    <property type="entry name" value="GroES-like_sf"/>
</dbReference>
<comment type="caution">
    <text evidence="4">The sequence shown here is derived from an EMBL/GenBank/DDBJ whole genome shotgun (WGS) entry which is preliminary data.</text>
</comment>
<evidence type="ECO:0000259" key="3">
    <source>
        <dbReference type="Pfam" id="PF08240"/>
    </source>
</evidence>
<dbReference type="InterPro" id="IPR050129">
    <property type="entry name" value="Zn_alcohol_dh"/>
</dbReference>
<dbReference type="PANTHER" id="PTHR43401:SF2">
    <property type="entry name" value="L-THREONINE 3-DEHYDROGENASE"/>
    <property type="match status" value="1"/>
</dbReference>
<evidence type="ECO:0000313" key="4">
    <source>
        <dbReference type="EMBL" id="MBB5346302.1"/>
    </source>
</evidence>
<sequence length="355" mass="37132">MAFIPDTIATWRMMQPETRDRATGEIIPGRFELVEIPAPELAAGEVLVEIAGCGVCESDLGFFYDGIPTAGIPPVTLGHEISGIVVAGETSWLDKEVVITGYGTGIHGGFASHIAVPAGNLCEITHRGNIPLEHMAAVADTVAASFQAGRRAAVTGGDNVVVIGAGGRGPFIVQMAKAFGAATVMVVDVVDSRLHRMLTCGADAVITAVGKAPEEVAAEVRHLRETHGLPTSGWKIFEATGTSSGRETALALVGEGERLILVASDTATGEYAMSPFPALDAEIIGIDGCPPDVFPLVLDMVSSGKIVLGPFVQTRPMSWIREAFAEARGTPPARHTILTADDIGLEDCPEPKSCR</sequence>
<proteinExistence type="predicted"/>
<dbReference type="Gene3D" id="3.90.180.10">
    <property type="entry name" value="Medium-chain alcohol dehydrogenases, catalytic domain"/>
    <property type="match status" value="2"/>
</dbReference>
<evidence type="ECO:0000256" key="1">
    <source>
        <dbReference type="ARBA" id="ARBA00023002"/>
    </source>
</evidence>
<dbReference type="Proteomes" id="UP000539642">
    <property type="component" value="Unassembled WGS sequence"/>
</dbReference>
<dbReference type="InterPro" id="IPR013154">
    <property type="entry name" value="ADH-like_N"/>
</dbReference>
<dbReference type="GO" id="GO:0016491">
    <property type="term" value="F:oxidoreductase activity"/>
    <property type="evidence" value="ECO:0007669"/>
    <property type="project" value="UniProtKB-KW"/>
</dbReference>
<dbReference type="Pfam" id="PF08240">
    <property type="entry name" value="ADH_N"/>
    <property type="match status" value="1"/>
</dbReference>